<dbReference type="Proteomes" id="UP000265520">
    <property type="component" value="Unassembled WGS sequence"/>
</dbReference>
<organism evidence="1 2">
    <name type="scientific">Trifolium medium</name>
    <dbReference type="NCBI Taxonomy" id="97028"/>
    <lineage>
        <taxon>Eukaryota</taxon>
        <taxon>Viridiplantae</taxon>
        <taxon>Streptophyta</taxon>
        <taxon>Embryophyta</taxon>
        <taxon>Tracheophyta</taxon>
        <taxon>Spermatophyta</taxon>
        <taxon>Magnoliopsida</taxon>
        <taxon>eudicotyledons</taxon>
        <taxon>Gunneridae</taxon>
        <taxon>Pentapetalae</taxon>
        <taxon>rosids</taxon>
        <taxon>fabids</taxon>
        <taxon>Fabales</taxon>
        <taxon>Fabaceae</taxon>
        <taxon>Papilionoideae</taxon>
        <taxon>50 kb inversion clade</taxon>
        <taxon>NPAAA clade</taxon>
        <taxon>Hologalegina</taxon>
        <taxon>IRL clade</taxon>
        <taxon>Trifolieae</taxon>
        <taxon>Trifolium</taxon>
    </lineage>
</organism>
<evidence type="ECO:0000313" key="2">
    <source>
        <dbReference type="Proteomes" id="UP000265520"/>
    </source>
</evidence>
<dbReference type="AlphaFoldDB" id="A0A392VHK9"/>
<evidence type="ECO:0000313" key="1">
    <source>
        <dbReference type="EMBL" id="MCI85870.1"/>
    </source>
</evidence>
<comment type="caution">
    <text evidence="1">The sequence shown here is derived from an EMBL/GenBank/DDBJ whole genome shotgun (WGS) entry which is preliminary data.</text>
</comment>
<protein>
    <submittedName>
        <fullName evidence="1">Uncharacterized protein</fullName>
    </submittedName>
</protein>
<accession>A0A392VHK9</accession>
<sequence>IGNMVIAKSMKYNFSSKLPLKLGRTRRNDLNLLSSRVP</sequence>
<reference evidence="1 2" key="1">
    <citation type="journal article" date="2018" name="Front. Plant Sci.">
        <title>Red Clover (Trifolium pratense) and Zigzag Clover (T. medium) - A Picture of Genomic Similarities and Differences.</title>
        <authorList>
            <person name="Dluhosova J."/>
            <person name="Istvanek J."/>
            <person name="Nedelnik J."/>
            <person name="Repkova J."/>
        </authorList>
    </citation>
    <scope>NUCLEOTIDE SEQUENCE [LARGE SCALE GENOMIC DNA]</scope>
    <source>
        <strain evidence="2">cv. 10/8</strain>
        <tissue evidence="1">Leaf</tissue>
    </source>
</reference>
<proteinExistence type="predicted"/>
<dbReference type="EMBL" id="LXQA011125586">
    <property type="protein sequence ID" value="MCI85870.1"/>
    <property type="molecule type" value="Genomic_DNA"/>
</dbReference>
<keyword evidence="2" id="KW-1185">Reference proteome</keyword>
<feature type="non-terminal residue" evidence="1">
    <location>
        <position position="1"/>
    </location>
</feature>
<name>A0A392VHK9_9FABA</name>